<evidence type="ECO:0000256" key="1">
    <source>
        <dbReference type="SAM" id="Phobius"/>
    </source>
</evidence>
<dbReference type="EMBL" id="BAABEO010000008">
    <property type="protein sequence ID" value="GAA3673872.1"/>
    <property type="molecule type" value="Genomic_DNA"/>
</dbReference>
<keyword evidence="1" id="KW-0812">Transmembrane</keyword>
<feature type="transmembrane region" description="Helical" evidence="1">
    <location>
        <begin position="44"/>
        <end position="65"/>
    </location>
</feature>
<feature type="transmembrane region" description="Helical" evidence="1">
    <location>
        <begin position="15"/>
        <end position="38"/>
    </location>
</feature>
<dbReference type="InterPro" id="IPR059228">
    <property type="entry name" value="Integral_mb_put"/>
</dbReference>
<evidence type="ECO:0000313" key="3">
    <source>
        <dbReference type="Proteomes" id="UP001500752"/>
    </source>
</evidence>
<proteinExistence type="predicted"/>
<protein>
    <recommendedName>
        <fullName evidence="4">Integral membrane protein</fullName>
    </recommendedName>
</protein>
<name>A0ABP7C185_9MICC</name>
<organism evidence="2 3">
    <name type="scientific">Arthrobacter ginkgonis</name>
    <dbReference type="NCBI Taxonomy" id="1630594"/>
    <lineage>
        <taxon>Bacteria</taxon>
        <taxon>Bacillati</taxon>
        <taxon>Actinomycetota</taxon>
        <taxon>Actinomycetes</taxon>
        <taxon>Micrococcales</taxon>
        <taxon>Micrococcaceae</taxon>
        <taxon>Arthrobacter</taxon>
    </lineage>
</organism>
<keyword evidence="1" id="KW-1133">Transmembrane helix</keyword>
<sequence>MKEAFKALANRPEPLFVIGYMLCPLLALICAGLGLWMILTGQKVGGLIVLLVVTQAFTFSALWAIARRRRLLEAGDGGPHA</sequence>
<reference evidence="3" key="1">
    <citation type="journal article" date="2019" name="Int. J. Syst. Evol. Microbiol.">
        <title>The Global Catalogue of Microorganisms (GCM) 10K type strain sequencing project: providing services to taxonomists for standard genome sequencing and annotation.</title>
        <authorList>
            <consortium name="The Broad Institute Genomics Platform"/>
            <consortium name="The Broad Institute Genome Sequencing Center for Infectious Disease"/>
            <person name="Wu L."/>
            <person name="Ma J."/>
        </authorList>
    </citation>
    <scope>NUCLEOTIDE SEQUENCE [LARGE SCALE GENOMIC DNA]</scope>
    <source>
        <strain evidence="3">JCM 30742</strain>
    </source>
</reference>
<gene>
    <name evidence="2" type="ORF">GCM10023081_10250</name>
</gene>
<dbReference type="NCBIfam" id="NF038396">
    <property type="entry name" value="NF038396 family protein"/>
    <property type="match status" value="1"/>
</dbReference>
<dbReference type="RefSeq" id="WP_345148956.1">
    <property type="nucleotide sequence ID" value="NZ_BAABEO010000008.1"/>
</dbReference>
<accession>A0ABP7C185</accession>
<evidence type="ECO:0008006" key="4">
    <source>
        <dbReference type="Google" id="ProtNLM"/>
    </source>
</evidence>
<evidence type="ECO:0000313" key="2">
    <source>
        <dbReference type="EMBL" id="GAA3673872.1"/>
    </source>
</evidence>
<comment type="caution">
    <text evidence="2">The sequence shown here is derived from an EMBL/GenBank/DDBJ whole genome shotgun (WGS) entry which is preliminary data.</text>
</comment>
<keyword evidence="3" id="KW-1185">Reference proteome</keyword>
<dbReference type="Proteomes" id="UP001500752">
    <property type="component" value="Unassembled WGS sequence"/>
</dbReference>
<keyword evidence="1" id="KW-0472">Membrane</keyword>